<protein>
    <recommendedName>
        <fullName evidence="8">GRIP domain-containing protein</fullName>
    </recommendedName>
</protein>
<evidence type="ECO:0000256" key="3">
    <source>
        <dbReference type="ARBA" id="ARBA00022490"/>
    </source>
</evidence>
<keyword evidence="4 6" id="KW-0175">Coiled coil</keyword>
<evidence type="ECO:0000259" key="8">
    <source>
        <dbReference type="PROSITE" id="PS50913"/>
    </source>
</evidence>
<feature type="coiled-coil region" evidence="6">
    <location>
        <begin position="191"/>
        <end position="335"/>
    </location>
</feature>
<evidence type="ECO:0000256" key="5">
    <source>
        <dbReference type="ARBA" id="ARBA00023136"/>
    </source>
</evidence>
<dbReference type="InterPro" id="IPR000237">
    <property type="entry name" value="GRIP_dom"/>
</dbReference>
<feature type="compositionally biased region" description="Polar residues" evidence="7">
    <location>
        <begin position="1122"/>
        <end position="1138"/>
    </location>
</feature>
<keyword evidence="5" id="KW-0472">Membrane</keyword>
<accession>A0A976IFU9</accession>
<sequence>MLKKKEKLEQMRELGRGGLTKGLQFLRTAANNASVDNIEASSTPSLPSVEGEDTKSNRLSYEELLALTMKLTRQNKLMKIQFQTIKRKEEAISKSETDVQALRSFLELELGLDVAACIRTDNGRGGSIDMDALTEKYRMIAPMQQEEETKPQAIVESVDLLNLSPVAAQRMKDNDVPSKDDQGIVFDEIEINEAMQQVERMREVLKQNAQEMQALERKRAEQDAQEQERIRILMEEKKMLEEESMAWHAKCEALQNEQRDSLKEIDQQRDELENTVKELNVALNASKQQCVEQEQEVNESLVLVVKEKNELMTHFKNAREEVNVVAKEVDNVESNSARLQTRSDTLQAFSFNEEKKNPFDQLMEYELMISRLQEQVKVLQEESSSYLESEKKEIVAAAVKVHELELVAVKAENDRLQNQLLTVQDGGIDDMRKELVAEVEVLKKLNSQLIVELESKQQTEAFDREALEGCFDAKTVTALRTKVDALEELLATKNERYEALQEEVLVLKKALNQPAKQEIQEIREFETDADRLQELERVRLELVAHLDTNQMLEQKLETMEEQLRKAKSESEATESLVKALKEDTSCLADQVAHFKDMQTKYEDEIATLTHVTKELEKQYDEAQEANGIMAKQMEEERVYWTSKLEHLITANDVANGKIATLEVELAVQEQQVTKMTSSQTSMTLDLFKLQKEASSLRNDLAMATEALEVHATKAKDYEGRYIQSENDVVKLKKQVGEMRDRHHENFEMLRKEKETEFERVDAERQALVKDKKELCREKDQLELCCTTLKRELESVRTYEEELDALLSNKTLELESLSVDLSDTKKALSDRMALATRLQTENMNLAGKLAEQVALIESALRDAANSRKAQETMKTQVQTATTEIQQMKTKEDHLQQDLDQIRRELQQQSDAFQREREKADMALQVAVVRENQKFQREKERLETESKHKSKLALQAVLEKEKEIARLCARLSEVEEDVRSGGADNRKILEFAQLQAKREVEQRDQGVQMEALSIQLENARHEIHELHEDKRRHAEELTAMLQHQRRDGVNMEYLKNVVVQYMSFRPGTSQQARLVPVLSTLLQFTSADMKEIKHAAKRGSWTSWGNNVSSLDYKPIVVGTNHRLTTASPGLSSQEPNGRQSPLDRRSSAPVSRISVTESQIGFSQPTRFDAVGNDPVTLSVESADF</sequence>
<dbReference type="KEGG" id="blac:94344924"/>
<gene>
    <name evidence="9" type="ORF">CCR75_001148</name>
</gene>
<feature type="coiled-coil region" evidence="6">
    <location>
        <begin position="771"/>
        <end position="808"/>
    </location>
</feature>
<dbReference type="EMBL" id="SHOA02000001">
    <property type="protein sequence ID" value="TDH70798.1"/>
    <property type="molecule type" value="Genomic_DNA"/>
</dbReference>
<dbReference type="PANTHER" id="PTHR23157">
    <property type="entry name" value="GRIP AND COILED-COIL DOMAIN-CONTAINING PROTEIN 1"/>
    <property type="match status" value="1"/>
</dbReference>
<dbReference type="GO" id="GO:0005794">
    <property type="term" value="C:Golgi apparatus"/>
    <property type="evidence" value="ECO:0007669"/>
    <property type="project" value="TreeGrafter"/>
</dbReference>
<evidence type="ECO:0000313" key="10">
    <source>
        <dbReference type="Proteomes" id="UP000294530"/>
    </source>
</evidence>
<feature type="domain" description="GRIP" evidence="8">
    <location>
        <begin position="1042"/>
        <end position="1093"/>
    </location>
</feature>
<dbReference type="GeneID" id="94344924"/>
<feature type="coiled-coil region" evidence="6">
    <location>
        <begin position="476"/>
        <end position="734"/>
    </location>
</feature>
<feature type="region of interest" description="Disordered" evidence="7">
    <location>
        <begin position="1122"/>
        <end position="1157"/>
    </location>
</feature>
<feature type="coiled-coil region" evidence="6">
    <location>
        <begin position="362"/>
        <end position="448"/>
    </location>
</feature>
<reference evidence="9 10" key="1">
    <citation type="journal article" date="2021" name="Genome Biol.">
        <title>AFLAP: assembly-free linkage analysis pipeline using k-mers from genome sequencing data.</title>
        <authorList>
            <person name="Fletcher K."/>
            <person name="Zhang L."/>
            <person name="Gil J."/>
            <person name="Han R."/>
            <person name="Cavanaugh K."/>
            <person name="Michelmore R."/>
        </authorList>
    </citation>
    <scope>NUCLEOTIDE SEQUENCE [LARGE SCALE GENOMIC DNA]</scope>
    <source>
        <strain evidence="9 10">SF5</strain>
    </source>
</reference>
<dbReference type="PROSITE" id="PS50913">
    <property type="entry name" value="GRIP"/>
    <property type="match status" value="1"/>
</dbReference>
<evidence type="ECO:0000256" key="4">
    <source>
        <dbReference type="ARBA" id="ARBA00023054"/>
    </source>
</evidence>
<feature type="coiled-coil region" evidence="6">
    <location>
        <begin position="1007"/>
        <end position="1034"/>
    </location>
</feature>
<dbReference type="RefSeq" id="XP_067820297.1">
    <property type="nucleotide sequence ID" value="XM_067959253.1"/>
</dbReference>
<dbReference type="AlphaFoldDB" id="A0A976IFU9"/>
<keyword evidence="10" id="KW-1185">Reference proteome</keyword>
<dbReference type="PANTHER" id="PTHR23157:SF25">
    <property type="entry name" value="GRIP AND COILED-COIL DOMAIN-CONTAINING PROTEIN 1"/>
    <property type="match status" value="1"/>
</dbReference>
<evidence type="ECO:0000313" key="9">
    <source>
        <dbReference type="EMBL" id="TDH70798.1"/>
    </source>
</evidence>
<proteinExistence type="predicted"/>
<evidence type="ECO:0000256" key="6">
    <source>
        <dbReference type="SAM" id="Coils"/>
    </source>
</evidence>
<keyword evidence="3" id="KW-0963">Cytoplasm</keyword>
<dbReference type="OrthoDB" id="1926336at2759"/>
<organism evidence="9 10">
    <name type="scientific">Bremia lactucae</name>
    <name type="common">Lettuce downy mildew</name>
    <dbReference type="NCBI Taxonomy" id="4779"/>
    <lineage>
        <taxon>Eukaryota</taxon>
        <taxon>Sar</taxon>
        <taxon>Stramenopiles</taxon>
        <taxon>Oomycota</taxon>
        <taxon>Peronosporomycetes</taxon>
        <taxon>Peronosporales</taxon>
        <taxon>Peronosporaceae</taxon>
        <taxon>Bremia</taxon>
    </lineage>
</organism>
<dbReference type="Pfam" id="PF01465">
    <property type="entry name" value="GRIP"/>
    <property type="match status" value="1"/>
</dbReference>
<feature type="coiled-coil region" evidence="6">
    <location>
        <begin position="876"/>
        <end position="975"/>
    </location>
</feature>
<comment type="subcellular location">
    <subcellularLocation>
        <location evidence="2">Cytoplasm</location>
    </subcellularLocation>
    <subcellularLocation>
        <location evidence="1">Endomembrane system</location>
        <topology evidence="1">Peripheral membrane protein</topology>
    </subcellularLocation>
</comment>
<dbReference type="InterPro" id="IPR051952">
    <property type="entry name" value="Golgi-autophagy_related"/>
</dbReference>
<evidence type="ECO:0000256" key="7">
    <source>
        <dbReference type="SAM" id="MobiDB-lite"/>
    </source>
</evidence>
<comment type="caution">
    <text evidence="9">The sequence shown here is derived from an EMBL/GenBank/DDBJ whole genome shotgun (WGS) entry which is preliminary data.</text>
</comment>
<dbReference type="SMART" id="SM00755">
    <property type="entry name" value="Grip"/>
    <property type="match status" value="1"/>
</dbReference>
<evidence type="ECO:0000256" key="1">
    <source>
        <dbReference type="ARBA" id="ARBA00004184"/>
    </source>
</evidence>
<evidence type="ECO:0000256" key="2">
    <source>
        <dbReference type="ARBA" id="ARBA00004496"/>
    </source>
</evidence>
<name>A0A976IFU9_BRELC</name>
<dbReference type="Gene3D" id="1.10.220.60">
    <property type="entry name" value="GRIP domain"/>
    <property type="match status" value="1"/>
</dbReference>
<dbReference type="Proteomes" id="UP000294530">
    <property type="component" value="Unassembled WGS sequence"/>
</dbReference>